<accession>A0A9E7EGV8</accession>
<protein>
    <submittedName>
        <fullName evidence="1">Uncharacterized protein</fullName>
    </submittedName>
</protein>
<dbReference type="EMBL" id="CP097502">
    <property type="protein sequence ID" value="URD76595.1"/>
    <property type="molecule type" value="Genomic_DNA"/>
</dbReference>
<dbReference type="AlphaFoldDB" id="A0A9E7EGV8"/>
<dbReference type="OrthoDB" id="10637919at2759"/>
<gene>
    <name evidence="1" type="ORF">MUK42_34169</name>
</gene>
<dbReference type="Proteomes" id="UP001055439">
    <property type="component" value="Chromosome 1"/>
</dbReference>
<proteinExistence type="predicted"/>
<sequence length="163" mass="18945">MHSRVILFLKRVGGFSVESLLQLIAFAEASHEKQFSCLPKIARPDILVCSVNQRTLLPRSFIRRYNLPHYFLLHWSGRRSLAAFRVLVHCRTINKLTCSVLDWAKSYHLSWRRSWLDANGDPEIRRIVQITQPLCTHLKADEGRQQTRQRCVVVVATETVFCT</sequence>
<name>A0A9E7EGV8_9LILI</name>
<organism evidence="1 2">
    <name type="scientific">Musa troglodytarum</name>
    <name type="common">fe'i banana</name>
    <dbReference type="NCBI Taxonomy" id="320322"/>
    <lineage>
        <taxon>Eukaryota</taxon>
        <taxon>Viridiplantae</taxon>
        <taxon>Streptophyta</taxon>
        <taxon>Embryophyta</taxon>
        <taxon>Tracheophyta</taxon>
        <taxon>Spermatophyta</taxon>
        <taxon>Magnoliopsida</taxon>
        <taxon>Liliopsida</taxon>
        <taxon>Zingiberales</taxon>
        <taxon>Musaceae</taxon>
        <taxon>Musa</taxon>
    </lineage>
</organism>
<evidence type="ECO:0000313" key="2">
    <source>
        <dbReference type="Proteomes" id="UP001055439"/>
    </source>
</evidence>
<evidence type="ECO:0000313" key="1">
    <source>
        <dbReference type="EMBL" id="URD76595.1"/>
    </source>
</evidence>
<keyword evidence="2" id="KW-1185">Reference proteome</keyword>
<reference evidence="1" key="1">
    <citation type="submission" date="2022-05" db="EMBL/GenBank/DDBJ databases">
        <title>The Musa troglodytarum L. genome provides insights into the mechanism of non-climacteric behaviour and enrichment of carotenoids.</title>
        <authorList>
            <person name="Wang J."/>
        </authorList>
    </citation>
    <scope>NUCLEOTIDE SEQUENCE</scope>
    <source>
        <tissue evidence="1">Leaf</tissue>
    </source>
</reference>